<dbReference type="AlphaFoldDB" id="A0A6A6GRM7"/>
<keyword evidence="2" id="KW-1185">Reference proteome</keyword>
<dbReference type="Proteomes" id="UP000800092">
    <property type="component" value="Unassembled WGS sequence"/>
</dbReference>
<accession>A0A6A6GRM7</accession>
<evidence type="ECO:0000313" key="2">
    <source>
        <dbReference type="Proteomes" id="UP000800092"/>
    </source>
</evidence>
<sequence length="432" mass="48878">MDAGDGSRIVDACANMISFDRNGRTVRFARHTIKQFLLVSQQSKYNTRLSRTGLPSFDMSQTDTGIGEKCVAYLNFSDFDTALVQPSPKLAMPPATCNVTLWKNPLQGGRLWSIIRHTREHQKEGPLGKPCQLDLGQFRGFKPPSVTLRSKCHLLDYVTYFWAQHCANLSRESSIWNLFCHLIRNRKLEVSFRPWKIYSADTSIYDSPSGTDMFRWAVSNGALAFLRYLESISDELPLDTPQNTEYIEHITHAIGGGSLNMIVVYYCWEKQHGLSPFKRGLQSGKAEGIDFLYSNVVSYLDNAGTGLNLWSVLDDLDHDLLLAATEHPSSHLVENLMRICGSMNRFRGYRDLVIEKALGQAIASKSLQSLETLCKKITKLSLQETLAFDHIMYFPSTGKSFTLDEIVCWVVTEGHTERFRILQSSLRWLPAG</sequence>
<dbReference type="EMBL" id="ML991994">
    <property type="protein sequence ID" value="KAF2228402.1"/>
    <property type="molecule type" value="Genomic_DNA"/>
</dbReference>
<protein>
    <submittedName>
        <fullName evidence="1">Uncharacterized protein</fullName>
    </submittedName>
</protein>
<evidence type="ECO:0000313" key="1">
    <source>
        <dbReference type="EMBL" id="KAF2228402.1"/>
    </source>
</evidence>
<name>A0A6A6GRM7_VIRVR</name>
<proteinExistence type="predicted"/>
<gene>
    <name evidence="1" type="ORF">EV356DRAFT_538153</name>
</gene>
<reference evidence="1" key="1">
    <citation type="journal article" date="2020" name="Stud. Mycol.">
        <title>101 Dothideomycetes genomes: a test case for predicting lifestyles and emergence of pathogens.</title>
        <authorList>
            <person name="Haridas S."/>
            <person name="Albert R."/>
            <person name="Binder M."/>
            <person name="Bloem J."/>
            <person name="Labutti K."/>
            <person name="Salamov A."/>
            <person name="Andreopoulos B."/>
            <person name="Baker S."/>
            <person name="Barry K."/>
            <person name="Bills G."/>
            <person name="Bluhm B."/>
            <person name="Cannon C."/>
            <person name="Castanera R."/>
            <person name="Culley D."/>
            <person name="Daum C."/>
            <person name="Ezra D."/>
            <person name="Gonzalez J."/>
            <person name="Henrissat B."/>
            <person name="Kuo A."/>
            <person name="Liang C."/>
            <person name="Lipzen A."/>
            <person name="Lutzoni F."/>
            <person name="Magnuson J."/>
            <person name="Mondo S."/>
            <person name="Nolan M."/>
            <person name="Ohm R."/>
            <person name="Pangilinan J."/>
            <person name="Park H.-J."/>
            <person name="Ramirez L."/>
            <person name="Alfaro M."/>
            <person name="Sun H."/>
            <person name="Tritt A."/>
            <person name="Yoshinaga Y."/>
            <person name="Zwiers L.-H."/>
            <person name="Turgeon B."/>
            <person name="Goodwin S."/>
            <person name="Spatafora J."/>
            <person name="Crous P."/>
            <person name="Grigoriev I."/>
        </authorList>
    </citation>
    <scope>NUCLEOTIDE SEQUENCE</scope>
    <source>
        <strain evidence="1">Tuck. ex Michener</strain>
    </source>
</reference>
<dbReference type="OrthoDB" id="3801135at2759"/>
<organism evidence="1 2">
    <name type="scientific">Viridothelium virens</name>
    <name type="common">Speckled blister lichen</name>
    <name type="synonym">Trypethelium virens</name>
    <dbReference type="NCBI Taxonomy" id="1048519"/>
    <lineage>
        <taxon>Eukaryota</taxon>
        <taxon>Fungi</taxon>
        <taxon>Dikarya</taxon>
        <taxon>Ascomycota</taxon>
        <taxon>Pezizomycotina</taxon>
        <taxon>Dothideomycetes</taxon>
        <taxon>Dothideomycetes incertae sedis</taxon>
        <taxon>Trypetheliales</taxon>
        <taxon>Trypetheliaceae</taxon>
        <taxon>Viridothelium</taxon>
    </lineage>
</organism>